<keyword evidence="6" id="KW-0675">Receptor</keyword>
<feature type="disulfide bond" evidence="11">
    <location>
        <begin position="323"/>
        <end position="384"/>
    </location>
</feature>
<sequence length="541" mass="58500">LRLVGGRDNCTGRVEVFYNHEWGTVCDDNWDMNDAMVVCRQLGCGMAVSAPGSAHFGWGSYRIWLDDVNCNGTETDLSECKTKSWGVHNCHHGEDAGVVCLGLSRRDAVHAASLGVLSLQLSTICVSCPWSSLQCAAPQTRFPIRQMSESLLPLLRNLFTVTIMISPKAEKTSSTDLRLVSGPNRCAGRVEVLHKEQWGTVCDDTWDLHDATVVCQQLGCGRAQSAPTGAHFGQGSGPIWLDDVSCIGTEDALSQCRSRPWGQNNCNHGEDASVVCSGISKTSKLRLVGGRDNCTGRVEVFYNHEWGTVCDDNWDMNDAMVVCRQLGCGMAVSAPGSAHFGWGSYRIWLDDVNCNGTETDLSECKTKSWGVHNCHHGEDAGVVCLGLSRRDAVHAASLGVLSLQLSTICVSCPWSSLQCAAPQTRFPIRQMSEKTSSTDLRLVSGPNRCAGRVEVLHKEQWGTVCDDTWDLHDATVVCQQLGCGRAQSAPTGAHFGQGSGPIWLDDVSCVGTEDALSQCRSRPWGQNNCNHGEDASVVCSG</sequence>
<feature type="disulfide bond" evidence="11">
    <location>
        <begin position="354"/>
        <end position="364"/>
    </location>
</feature>
<proteinExistence type="predicted"/>
<gene>
    <name evidence="13" type="ORF">N309_02476</name>
</gene>
<dbReference type="SMART" id="SM00202">
    <property type="entry name" value="SR"/>
    <property type="match status" value="4"/>
</dbReference>
<dbReference type="InterPro" id="IPR036772">
    <property type="entry name" value="SRCR-like_dom_sf"/>
</dbReference>
<dbReference type="InterPro" id="IPR001190">
    <property type="entry name" value="SRCR"/>
</dbReference>
<keyword evidence="5 11" id="KW-1015">Disulfide bond</keyword>
<evidence type="ECO:0000313" key="13">
    <source>
        <dbReference type="EMBL" id="KGL74289.1"/>
    </source>
</evidence>
<evidence type="ECO:0000256" key="6">
    <source>
        <dbReference type="ARBA" id="ARBA00023170"/>
    </source>
</evidence>
<feature type="domain" description="SRCR" evidence="12">
    <location>
        <begin position="177"/>
        <end position="277"/>
    </location>
</feature>
<comment type="subcellular location">
    <subcellularLocation>
        <location evidence="1">Secreted</location>
    </subcellularLocation>
</comment>
<feature type="disulfide bond" evidence="11">
    <location>
        <begin position="70"/>
        <end position="80"/>
    </location>
</feature>
<evidence type="ECO:0000259" key="12">
    <source>
        <dbReference type="PROSITE" id="PS50287"/>
    </source>
</evidence>
<feature type="disulfide bond" evidence="11">
    <location>
        <begin position="246"/>
        <end position="256"/>
    </location>
</feature>
<dbReference type="PRINTS" id="PR00258">
    <property type="entry name" value="SPERACTRCPTR"/>
</dbReference>
<evidence type="ECO:0000256" key="2">
    <source>
        <dbReference type="ARBA" id="ARBA00022525"/>
    </source>
</evidence>
<feature type="disulfide bond" evidence="11">
    <location>
        <begin position="39"/>
        <end position="100"/>
    </location>
</feature>
<keyword evidence="2" id="KW-0964">Secreted</keyword>
<dbReference type="PANTHER" id="PTHR48071:SF15">
    <property type="entry name" value="SRCR DOMAIN-CONTAINING PROTEIN"/>
    <property type="match status" value="1"/>
</dbReference>
<dbReference type="GO" id="GO:0005886">
    <property type="term" value="C:plasma membrane"/>
    <property type="evidence" value="ECO:0007669"/>
    <property type="project" value="TreeGrafter"/>
</dbReference>
<evidence type="ECO:0000256" key="10">
    <source>
        <dbReference type="ARBA" id="ARBA00069168"/>
    </source>
</evidence>
<keyword evidence="7" id="KW-0325">Glycoprotein</keyword>
<evidence type="ECO:0000256" key="4">
    <source>
        <dbReference type="ARBA" id="ARBA00022737"/>
    </source>
</evidence>
<dbReference type="AlphaFoldDB" id="A0A099YVM1"/>
<feature type="disulfide bond" evidence="11">
    <location>
        <begin position="202"/>
        <end position="266"/>
    </location>
</feature>
<dbReference type="GO" id="GO:0004252">
    <property type="term" value="F:serine-type endopeptidase activity"/>
    <property type="evidence" value="ECO:0007669"/>
    <property type="project" value="TreeGrafter"/>
</dbReference>
<evidence type="ECO:0000256" key="3">
    <source>
        <dbReference type="ARBA" id="ARBA00022729"/>
    </source>
</evidence>
<dbReference type="PANTHER" id="PTHR48071">
    <property type="entry name" value="SRCR DOMAIN-CONTAINING PROTEIN"/>
    <property type="match status" value="1"/>
</dbReference>
<feature type="disulfide bond" evidence="11">
    <location>
        <begin position="509"/>
        <end position="519"/>
    </location>
</feature>
<dbReference type="GO" id="GO:0031638">
    <property type="term" value="P:zymogen activation"/>
    <property type="evidence" value="ECO:0007669"/>
    <property type="project" value="TreeGrafter"/>
</dbReference>
<accession>A0A099YVM1</accession>
<dbReference type="FunFam" id="3.10.250.10:FF:000006">
    <property type="entry name" value="neurotrypsin isoform X2"/>
    <property type="match status" value="1"/>
</dbReference>
<feature type="domain" description="SRCR" evidence="12">
    <location>
        <begin position="1"/>
        <end position="101"/>
    </location>
</feature>
<evidence type="ECO:0000256" key="8">
    <source>
        <dbReference type="ARBA" id="ARBA00058074"/>
    </source>
</evidence>
<dbReference type="EMBL" id="KL886931">
    <property type="protein sequence ID" value="KGL74289.1"/>
    <property type="molecule type" value="Genomic_DNA"/>
</dbReference>
<feature type="domain" description="SRCR" evidence="12">
    <location>
        <begin position="440"/>
        <end position="540"/>
    </location>
</feature>
<keyword evidence="4" id="KW-0677">Repeat</keyword>
<feature type="disulfide bond" evidence="11">
    <location>
        <begin position="215"/>
        <end position="276"/>
    </location>
</feature>
<dbReference type="SUPFAM" id="SSF56487">
    <property type="entry name" value="SRCR-like"/>
    <property type="match status" value="4"/>
</dbReference>
<organism evidence="13 14">
    <name type="scientific">Tinamus guttatus</name>
    <name type="common">White-throated tinamou</name>
    <dbReference type="NCBI Taxonomy" id="94827"/>
    <lineage>
        <taxon>Eukaryota</taxon>
        <taxon>Metazoa</taxon>
        <taxon>Chordata</taxon>
        <taxon>Craniata</taxon>
        <taxon>Vertebrata</taxon>
        <taxon>Euteleostomi</taxon>
        <taxon>Archelosauria</taxon>
        <taxon>Archosauria</taxon>
        <taxon>Dinosauria</taxon>
        <taxon>Saurischia</taxon>
        <taxon>Theropoda</taxon>
        <taxon>Coelurosauria</taxon>
        <taxon>Aves</taxon>
        <taxon>Palaeognathae</taxon>
        <taxon>Tinamiformes</taxon>
        <taxon>Tinamidae</taxon>
        <taxon>Tinamus</taxon>
    </lineage>
</organism>
<comment type="subunit">
    <text evidence="9">Interacts with LGALS1 and laminin.</text>
</comment>
<keyword evidence="3" id="KW-0732">Signal</keyword>
<evidence type="ECO:0000256" key="5">
    <source>
        <dbReference type="ARBA" id="ARBA00023157"/>
    </source>
</evidence>
<dbReference type="FunFam" id="3.10.250.10:FF:000007">
    <property type="entry name" value="Soluble scavenger receptor cysteine-rich domain-containing protein SSC5D"/>
    <property type="match status" value="2"/>
</dbReference>
<feature type="disulfide bond" evidence="11">
    <location>
        <begin position="310"/>
        <end position="374"/>
    </location>
</feature>
<feature type="disulfide bond" evidence="11">
    <location>
        <begin position="465"/>
        <end position="529"/>
    </location>
</feature>
<comment type="function">
    <text evidence="8">Binds to extracellular matrix proteins. Binds to pathogen-associated molecular patterns (PAMPs) present on the cell walls of Gram-positive and Gram-negative bacteria and fungi, behaving as a pattern recognition receptor (PRR). Induces bacterial and fungal aggregation and subsequent inhibition of PAMP-induced cytokine release. Does not possess intrinsic bactericidal activity. May play a role in the innate defense and homeostasis of certain epithelial surfaces.</text>
</comment>
<dbReference type="PROSITE" id="PS00420">
    <property type="entry name" value="SRCR_1"/>
    <property type="match status" value="4"/>
</dbReference>
<feature type="domain" description="SRCR" evidence="12">
    <location>
        <begin position="285"/>
        <end position="385"/>
    </location>
</feature>
<evidence type="ECO:0000256" key="1">
    <source>
        <dbReference type="ARBA" id="ARBA00004613"/>
    </source>
</evidence>
<feature type="disulfide bond" evidence="11">
    <location>
        <begin position="26"/>
        <end position="90"/>
    </location>
</feature>
<dbReference type="Pfam" id="PF00530">
    <property type="entry name" value="SRCR"/>
    <property type="match status" value="4"/>
</dbReference>
<dbReference type="STRING" id="94827.A0A099YVM1"/>
<name>A0A099YVM1_TINGU</name>
<evidence type="ECO:0000313" key="14">
    <source>
        <dbReference type="Proteomes" id="UP000053641"/>
    </source>
</evidence>
<dbReference type="Gene3D" id="3.10.250.10">
    <property type="entry name" value="SRCR-like domain"/>
    <property type="match status" value="4"/>
</dbReference>
<feature type="non-terminal residue" evidence="13">
    <location>
        <position position="1"/>
    </location>
</feature>
<evidence type="ECO:0000256" key="11">
    <source>
        <dbReference type="PROSITE-ProRule" id="PRU00196"/>
    </source>
</evidence>
<dbReference type="PROSITE" id="PS50287">
    <property type="entry name" value="SRCR_2"/>
    <property type="match status" value="4"/>
</dbReference>
<feature type="non-terminal residue" evidence="13">
    <location>
        <position position="541"/>
    </location>
</feature>
<evidence type="ECO:0000256" key="9">
    <source>
        <dbReference type="ARBA" id="ARBA00064153"/>
    </source>
</evidence>
<evidence type="ECO:0000256" key="7">
    <source>
        <dbReference type="ARBA" id="ARBA00023180"/>
    </source>
</evidence>
<reference evidence="13 14" key="1">
    <citation type="submission" date="2014-06" db="EMBL/GenBank/DDBJ databases">
        <title>Genome evolution of avian class.</title>
        <authorList>
            <person name="Zhang G."/>
            <person name="Li C."/>
        </authorList>
    </citation>
    <scope>NUCLEOTIDE SEQUENCE [LARGE SCALE GENOMIC DNA]</scope>
    <source>
        <strain evidence="13">BGI_N309</strain>
    </source>
</reference>
<dbReference type="GO" id="GO:0005615">
    <property type="term" value="C:extracellular space"/>
    <property type="evidence" value="ECO:0007669"/>
    <property type="project" value="TreeGrafter"/>
</dbReference>
<keyword evidence="14" id="KW-1185">Reference proteome</keyword>
<feature type="disulfide bond" evidence="11">
    <location>
        <begin position="478"/>
        <end position="539"/>
    </location>
</feature>
<protein>
    <recommendedName>
        <fullName evidence="10">Soluble scavenger receptor cysteine-rich domain-containing protein SSC5D</fullName>
    </recommendedName>
</protein>
<dbReference type="Proteomes" id="UP000053641">
    <property type="component" value="Unassembled WGS sequence"/>
</dbReference>
<dbReference type="FunFam" id="3.10.250.10:FF:000002">
    <property type="entry name" value="Scavenger receptor cysteine-rich type 1 protein M130"/>
    <property type="match status" value="1"/>
</dbReference>